<dbReference type="PANTHER" id="PTHR12788">
    <property type="entry name" value="PROTEIN-TYROSINE SULFOTRANSFERASE 2"/>
    <property type="match status" value="1"/>
</dbReference>
<dbReference type="GO" id="GO:0005794">
    <property type="term" value="C:Golgi apparatus"/>
    <property type="evidence" value="ECO:0007669"/>
    <property type="project" value="UniProtKB-ARBA"/>
</dbReference>
<evidence type="ECO:0000256" key="6">
    <source>
        <dbReference type="SAM" id="Phobius"/>
    </source>
</evidence>
<reference evidence="7 8" key="1">
    <citation type="submission" date="2018-11" db="EMBL/GenBank/DDBJ databases">
        <authorList>
            <consortium name="Pathogen Informatics"/>
        </authorList>
    </citation>
    <scope>NUCLEOTIDE SEQUENCE [LARGE SCALE GENOMIC DNA]</scope>
    <source>
        <strain evidence="7 8">Egypt</strain>
    </source>
</reference>
<dbReference type="EC" id="2.8.2.20" evidence="2 5"/>
<comment type="similarity">
    <text evidence="1 5">Belongs to the protein sulfotransferase family.</text>
</comment>
<organism evidence="7 8">
    <name type="scientific">Echinostoma caproni</name>
    <dbReference type="NCBI Taxonomy" id="27848"/>
    <lineage>
        <taxon>Eukaryota</taxon>
        <taxon>Metazoa</taxon>
        <taxon>Spiralia</taxon>
        <taxon>Lophotrochozoa</taxon>
        <taxon>Platyhelminthes</taxon>
        <taxon>Trematoda</taxon>
        <taxon>Digenea</taxon>
        <taxon>Plagiorchiida</taxon>
        <taxon>Echinostomata</taxon>
        <taxon>Echinostomatoidea</taxon>
        <taxon>Echinostomatidae</taxon>
        <taxon>Echinostoma</taxon>
    </lineage>
</organism>
<proteinExistence type="inferred from homology"/>
<evidence type="ECO:0000256" key="1">
    <source>
        <dbReference type="ARBA" id="ARBA00009988"/>
    </source>
</evidence>
<dbReference type="OrthoDB" id="545675at2759"/>
<gene>
    <name evidence="7" type="ORF">ECPE_LOCUS2099</name>
</gene>
<dbReference type="EMBL" id="UZAN01039414">
    <property type="protein sequence ID" value="VDP65416.1"/>
    <property type="molecule type" value="Genomic_DNA"/>
</dbReference>
<keyword evidence="6" id="KW-0472">Membrane</keyword>
<sequence length="269" mass="30830">MNSVYMFHLIRLVTHNVLTRIALVTFVGFTVGILIGRTFVLTCSKKFVFIKKPQSVEDTIRPFIFIGGHESSGTGLMRIKMDAHPWIRCGAEPMISLKVLSLWRKFAVEQRDRSTEIGIYPHALNNATRSYISETIEHMGPDAKILCHKQPSTFLYLPILGKLFPKAKFIHMIRDGRGAVASSMNRHLLSKRNHLGALLKWQKQVAKIIDECKILGRHRCIEVRYESLILRTEEELRRVLAFVNAPWDPVVLHHELLKENLTGLNTSRV</sequence>
<dbReference type="Gene3D" id="3.40.50.300">
    <property type="entry name" value="P-loop containing nucleotide triphosphate hydrolases"/>
    <property type="match status" value="1"/>
</dbReference>
<name>A0A3P8JFI8_9TREM</name>
<dbReference type="InterPro" id="IPR027417">
    <property type="entry name" value="P-loop_NTPase"/>
</dbReference>
<evidence type="ECO:0000256" key="2">
    <source>
        <dbReference type="ARBA" id="ARBA00013262"/>
    </source>
</evidence>
<comment type="catalytic activity">
    <reaction evidence="4 5">
        <text>L-tyrosyl-[protein] + 3'-phosphoadenylyl sulfate = O-sulfo-L-tyrosine-[protein] + adenosine 3',5'-bisphosphate + H(+)</text>
        <dbReference type="Rhea" id="RHEA:16801"/>
        <dbReference type="Rhea" id="RHEA-COMP:10136"/>
        <dbReference type="Rhea" id="RHEA-COMP:11688"/>
        <dbReference type="ChEBI" id="CHEBI:15378"/>
        <dbReference type="ChEBI" id="CHEBI:46858"/>
        <dbReference type="ChEBI" id="CHEBI:58339"/>
        <dbReference type="ChEBI" id="CHEBI:58343"/>
        <dbReference type="ChEBI" id="CHEBI:65286"/>
        <dbReference type="EC" id="2.8.2.20"/>
    </reaction>
</comment>
<feature type="transmembrane region" description="Helical" evidence="6">
    <location>
        <begin position="21"/>
        <end position="40"/>
    </location>
</feature>
<dbReference type="Proteomes" id="UP000272942">
    <property type="component" value="Unassembled WGS sequence"/>
</dbReference>
<evidence type="ECO:0000313" key="8">
    <source>
        <dbReference type="Proteomes" id="UP000272942"/>
    </source>
</evidence>
<dbReference type="Pfam" id="PF13469">
    <property type="entry name" value="Sulfotransfer_3"/>
    <property type="match status" value="1"/>
</dbReference>
<dbReference type="InterPro" id="IPR026634">
    <property type="entry name" value="TPST-like"/>
</dbReference>
<accession>A0A3P8JFI8</accession>
<comment type="function">
    <text evidence="5">Catalyzes the O-sulfation of tyrosine residues within acidic motifs of polypeptides, using 3'-phosphoadenylyl sulfate (PAPS) as cosubstrate.</text>
</comment>
<protein>
    <recommendedName>
        <fullName evidence="2 5">Protein-tyrosine sulfotransferase</fullName>
        <ecNumber evidence="2 5">2.8.2.20</ecNumber>
    </recommendedName>
</protein>
<dbReference type="GO" id="GO:0008476">
    <property type="term" value="F:protein-tyrosine sulfotransferase activity"/>
    <property type="evidence" value="ECO:0007669"/>
    <property type="project" value="UniProtKB-EC"/>
</dbReference>
<keyword evidence="6" id="KW-1133">Transmembrane helix</keyword>
<evidence type="ECO:0000256" key="5">
    <source>
        <dbReference type="RuleBase" id="RU365018"/>
    </source>
</evidence>
<dbReference type="PANTHER" id="PTHR12788:SF10">
    <property type="entry name" value="PROTEIN-TYROSINE SULFOTRANSFERASE"/>
    <property type="match status" value="1"/>
</dbReference>
<evidence type="ECO:0000313" key="7">
    <source>
        <dbReference type="EMBL" id="VDP65416.1"/>
    </source>
</evidence>
<evidence type="ECO:0000256" key="3">
    <source>
        <dbReference type="ARBA" id="ARBA00022679"/>
    </source>
</evidence>
<dbReference type="AlphaFoldDB" id="A0A3P8JFI8"/>
<dbReference type="SUPFAM" id="SSF52540">
    <property type="entry name" value="P-loop containing nucleoside triphosphate hydrolases"/>
    <property type="match status" value="1"/>
</dbReference>
<keyword evidence="3 5" id="KW-0808">Transferase</keyword>
<keyword evidence="6" id="KW-0812">Transmembrane</keyword>
<keyword evidence="8" id="KW-1185">Reference proteome</keyword>
<evidence type="ECO:0000256" key="4">
    <source>
        <dbReference type="ARBA" id="ARBA00048460"/>
    </source>
</evidence>